<evidence type="ECO:0000313" key="2">
    <source>
        <dbReference type="Proteomes" id="UP000238071"/>
    </source>
</evidence>
<accession>A0A2S6GZQ3</accession>
<comment type="caution">
    <text evidence="1">The sequence shown here is derived from an EMBL/GenBank/DDBJ whole genome shotgun (WGS) entry which is preliminary data.</text>
</comment>
<dbReference type="Pfam" id="PF07254">
    <property type="entry name" value="Cpta_toxin"/>
    <property type="match status" value="1"/>
</dbReference>
<organism evidence="1 2">
    <name type="scientific">Methylobacter tundripaludum</name>
    <dbReference type="NCBI Taxonomy" id="173365"/>
    <lineage>
        <taxon>Bacteria</taxon>
        <taxon>Pseudomonadati</taxon>
        <taxon>Pseudomonadota</taxon>
        <taxon>Gammaproteobacteria</taxon>
        <taxon>Methylococcales</taxon>
        <taxon>Methylococcaceae</taxon>
        <taxon>Methylobacter</taxon>
    </lineage>
</organism>
<proteinExistence type="predicted"/>
<dbReference type="EMBL" id="PTIY01000008">
    <property type="protein sequence ID" value="PPK70714.1"/>
    <property type="molecule type" value="Genomic_DNA"/>
</dbReference>
<dbReference type="Proteomes" id="UP000238071">
    <property type="component" value="Unassembled WGS sequence"/>
</dbReference>
<protein>
    <recommendedName>
        <fullName evidence="3">Toxin CptA</fullName>
    </recommendedName>
</protein>
<keyword evidence="2" id="KW-1185">Reference proteome</keyword>
<dbReference type="AlphaFoldDB" id="A0A2S6GZQ3"/>
<dbReference type="RefSeq" id="WP_104424085.1">
    <property type="nucleotide sequence ID" value="NZ_PTIY01000008.1"/>
</dbReference>
<evidence type="ECO:0008006" key="3">
    <source>
        <dbReference type="Google" id="ProtNLM"/>
    </source>
</evidence>
<gene>
    <name evidence="1" type="ORF">B0F88_10869</name>
</gene>
<sequence>MPKKTEPTLRVELKPSVRLKQLLVVMHALALASSIANALPIAVKLALLTGICVHLRFIFKRVKNQRYNIKQSETFGWELSVGNDFEQIQILDSTVITTFAIFLHFNRDAKKRSVLIMNDVLSEDDYRRLIVRLKTSDKK</sequence>
<name>A0A2S6GZQ3_9GAMM</name>
<evidence type="ECO:0000313" key="1">
    <source>
        <dbReference type="EMBL" id="PPK70714.1"/>
    </source>
</evidence>
<dbReference type="OrthoDB" id="5570379at2"/>
<reference evidence="1 2" key="1">
    <citation type="submission" date="2018-02" db="EMBL/GenBank/DDBJ databases">
        <title>Subsurface microbial communities from deep shales in Ohio and West Virginia, USA.</title>
        <authorList>
            <person name="Wrighton K."/>
        </authorList>
    </citation>
    <scope>NUCLEOTIDE SEQUENCE [LARGE SCALE GENOMIC DNA]</scope>
    <source>
        <strain evidence="1 2">OWC-G53F</strain>
    </source>
</reference>
<dbReference type="InterPro" id="IPR009883">
    <property type="entry name" value="YgfX"/>
</dbReference>